<protein>
    <submittedName>
        <fullName evidence="5">Sugar transferase</fullName>
    </submittedName>
</protein>
<evidence type="ECO:0000259" key="4">
    <source>
        <dbReference type="Pfam" id="PF02397"/>
    </source>
</evidence>
<feature type="transmembrane region" description="Helical" evidence="3">
    <location>
        <begin position="20"/>
        <end position="41"/>
    </location>
</feature>
<dbReference type="RefSeq" id="WP_157026960.1">
    <property type="nucleotide sequence ID" value="NZ_WQMS01000009.1"/>
</dbReference>
<feature type="transmembrane region" description="Helical" evidence="3">
    <location>
        <begin position="245"/>
        <end position="265"/>
    </location>
</feature>
<feature type="transmembrane region" description="Helical" evidence="3">
    <location>
        <begin position="83"/>
        <end position="105"/>
    </location>
</feature>
<keyword evidence="2" id="KW-0270">Exopolysaccharide synthesis</keyword>
<feature type="domain" description="Bacterial sugar transferase" evidence="4">
    <location>
        <begin position="237"/>
        <end position="425"/>
    </location>
</feature>
<evidence type="ECO:0000313" key="5">
    <source>
        <dbReference type="EMBL" id="MVO77990.1"/>
    </source>
</evidence>
<dbReference type="PANTHER" id="PTHR30576:SF0">
    <property type="entry name" value="UNDECAPRENYL-PHOSPHATE N-ACETYLGALACTOSAMINYL 1-PHOSPHATE TRANSFERASE-RELATED"/>
    <property type="match status" value="1"/>
</dbReference>
<comment type="similarity">
    <text evidence="1">Belongs to the bacterial sugar transferase family.</text>
</comment>
<keyword evidence="5" id="KW-0808">Transferase</keyword>
<evidence type="ECO:0000313" key="6">
    <source>
        <dbReference type="Proteomes" id="UP000441389"/>
    </source>
</evidence>
<gene>
    <name evidence="5" type="ORF">GON01_08595</name>
</gene>
<evidence type="ECO:0000256" key="3">
    <source>
        <dbReference type="SAM" id="Phobius"/>
    </source>
</evidence>
<name>A0A6I4J0B6_9SPHN</name>
<feature type="transmembrane region" description="Helical" evidence="3">
    <location>
        <begin position="111"/>
        <end position="131"/>
    </location>
</feature>
<keyword evidence="3" id="KW-0812">Transmembrane</keyword>
<keyword evidence="3" id="KW-1133">Transmembrane helix</keyword>
<reference evidence="5 6" key="1">
    <citation type="submission" date="2019-12" db="EMBL/GenBank/DDBJ databases">
        <authorList>
            <person name="Huq M.A."/>
        </authorList>
    </citation>
    <scope>NUCLEOTIDE SEQUENCE [LARGE SCALE GENOMIC DNA]</scope>
    <source>
        <strain evidence="5 6">MAH-20</strain>
    </source>
</reference>
<keyword evidence="3" id="KW-0472">Membrane</keyword>
<evidence type="ECO:0000256" key="2">
    <source>
        <dbReference type="ARBA" id="ARBA00023169"/>
    </source>
</evidence>
<dbReference type="GO" id="GO:0000271">
    <property type="term" value="P:polysaccharide biosynthetic process"/>
    <property type="evidence" value="ECO:0007669"/>
    <property type="project" value="UniProtKB-KW"/>
</dbReference>
<proteinExistence type="inferred from homology"/>
<dbReference type="Pfam" id="PF02397">
    <property type="entry name" value="Bac_transf"/>
    <property type="match status" value="1"/>
</dbReference>
<accession>A0A6I4J0B6</accession>
<dbReference type="GO" id="GO:0016780">
    <property type="term" value="F:phosphotransferase activity, for other substituted phosphate groups"/>
    <property type="evidence" value="ECO:0007669"/>
    <property type="project" value="TreeGrafter"/>
</dbReference>
<dbReference type="AlphaFoldDB" id="A0A6I4J0B6"/>
<sequence>MLMTREAAVRPARVTVFESFSFQITVLLMLALAMPAATIFFGLGLQDYRPGGIQNSLFAAFTGIAVGLLLLRKLTAFPGVGAFGYILPSFVTSYGLILVALFAVRYDYSRLFLSTSFALAVAGAFLLSYTIERNARRRFFVVPHGCMAPILYIEGVEWIMMSAPVLPQDRESAIVADLRYDHAPEWEHMLAKAAVRGHPVYHTKQLGESLTGRVSIEHLSENSFGSLMPNLAFVKIKRFLDIAGVLLLLPIILPVMAVISVLILLDSRGPVLFFQERMGYRGRPFWMYKFRTMRARSPLADQGAAIEDAMTKDEDERITRVGRILRRLRLDELPQVINVLKGEMSLIGPRPEAVPLSRWYETELPFYLYRHIVRPGITGWAQVNQGHVTDLEAVNQKLTYDFYYIKNFSAWLDMLIALRTIPTMLSGYGSR</sequence>
<evidence type="ECO:0000256" key="1">
    <source>
        <dbReference type="ARBA" id="ARBA00006464"/>
    </source>
</evidence>
<dbReference type="EMBL" id="WQMS01000009">
    <property type="protein sequence ID" value="MVO77990.1"/>
    <property type="molecule type" value="Genomic_DNA"/>
</dbReference>
<comment type="caution">
    <text evidence="5">The sequence shown here is derived from an EMBL/GenBank/DDBJ whole genome shotgun (WGS) entry which is preliminary data.</text>
</comment>
<organism evidence="5 6">
    <name type="scientific">Sphingomonas horti</name>
    <dbReference type="NCBI Taxonomy" id="2682842"/>
    <lineage>
        <taxon>Bacteria</taxon>
        <taxon>Pseudomonadati</taxon>
        <taxon>Pseudomonadota</taxon>
        <taxon>Alphaproteobacteria</taxon>
        <taxon>Sphingomonadales</taxon>
        <taxon>Sphingomonadaceae</taxon>
        <taxon>Sphingomonas</taxon>
    </lineage>
</organism>
<keyword evidence="6" id="KW-1185">Reference proteome</keyword>
<dbReference type="PANTHER" id="PTHR30576">
    <property type="entry name" value="COLANIC BIOSYNTHESIS UDP-GLUCOSE LIPID CARRIER TRANSFERASE"/>
    <property type="match status" value="1"/>
</dbReference>
<dbReference type="Proteomes" id="UP000441389">
    <property type="component" value="Unassembled WGS sequence"/>
</dbReference>
<feature type="transmembrane region" description="Helical" evidence="3">
    <location>
        <begin position="53"/>
        <end position="71"/>
    </location>
</feature>
<dbReference type="InterPro" id="IPR003362">
    <property type="entry name" value="Bact_transf"/>
</dbReference>